<name>A0A1A8SHC6_9TELE</name>
<reference evidence="1" key="2">
    <citation type="submission" date="2016-06" db="EMBL/GenBank/DDBJ databases">
        <title>The genome of a short-lived fish provides insights into sex chromosome evolution and the genetic control of aging.</title>
        <authorList>
            <person name="Reichwald K."/>
            <person name="Felder M."/>
            <person name="Petzold A."/>
            <person name="Koch P."/>
            <person name="Groth M."/>
            <person name="Platzer M."/>
        </authorList>
    </citation>
    <scope>NUCLEOTIDE SEQUENCE</scope>
    <source>
        <tissue evidence="1">Brain</tissue>
    </source>
</reference>
<gene>
    <name evidence="1" type="primary">Nfu_g_1_022044</name>
</gene>
<reference evidence="1" key="1">
    <citation type="submission" date="2016-05" db="EMBL/GenBank/DDBJ databases">
        <authorList>
            <person name="Lavstsen T."/>
            <person name="Jespersen J.S."/>
        </authorList>
    </citation>
    <scope>NUCLEOTIDE SEQUENCE</scope>
    <source>
        <tissue evidence="1">Brain</tissue>
    </source>
</reference>
<proteinExistence type="predicted"/>
<sequence>MHLLCCRIMSYSSGCLKLGRHCATFSLIALSFSSNCTTSSRGRSHESCVHTVRSSSRRRPDWSHCTSGSNTSDL</sequence>
<accession>A0A1A8SHC6</accession>
<dbReference type="EMBL" id="HAEI01015163">
    <property type="protein sequence ID" value="SBS17632.1"/>
    <property type="molecule type" value="Transcribed_RNA"/>
</dbReference>
<protein>
    <submittedName>
        <fullName evidence="1">Uncharacterized protein</fullName>
    </submittedName>
</protein>
<evidence type="ECO:0000313" key="1">
    <source>
        <dbReference type="EMBL" id="SBS17632.1"/>
    </source>
</evidence>
<organism evidence="1">
    <name type="scientific">Nothobranchius rachovii</name>
    <name type="common">bluefin notho</name>
    <dbReference type="NCBI Taxonomy" id="451742"/>
    <lineage>
        <taxon>Eukaryota</taxon>
        <taxon>Metazoa</taxon>
        <taxon>Chordata</taxon>
        <taxon>Craniata</taxon>
        <taxon>Vertebrata</taxon>
        <taxon>Euteleostomi</taxon>
        <taxon>Actinopterygii</taxon>
        <taxon>Neopterygii</taxon>
        <taxon>Teleostei</taxon>
        <taxon>Neoteleostei</taxon>
        <taxon>Acanthomorphata</taxon>
        <taxon>Ovalentaria</taxon>
        <taxon>Atherinomorphae</taxon>
        <taxon>Cyprinodontiformes</taxon>
        <taxon>Nothobranchiidae</taxon>
        <taxon>Nothobranchius</taxon>
    </lineage>
</organism>
<dbReference type="AlphaFoldDB" id="A0A1A8SHC6"/>
<feature type="non-terminal residue" evidence="1">
    <location>
        <position position="74"/>
    </location>
</feature>